<evidence type="ECO:0000313" key="3">
    <source>
        <dbReference type="Proteomes" id="UP000767947"/>
    </source>
</evidence>
<dbReference type="EMBL" id="JAAMPT010000201">
    <property type="protein sequence ID" value="NMH24502.1"/>
    <property type="molecule type" value="Genomic_DNA"/>
</dbReference>
<evidence type="ECO:0008006" key="4">
    <source>
        <dbReference type="Google" id="ProtNLM"/>
    </source>
</evidence>
<feature type="chain" id="PRO_5046993864" description="Lipocalin-like domain-containing protein" evidence="1">
    <location>
        <begin position="22"/>
        <end position="138"/>
    </location>
</feature>
<protein>
    <recommendedName>
        <fullName evidence="4">Lipocalin-like domain-containing protein</fullName>
    </recommendedName>
</protein>
<proteinExistence type="predicted"/>
<feature type="signal peptide" evidence="1">
    <location>
        <begin position="1"/>
        <end position="21"/>
    </location>
</feature>
<dbReference type="PROSITE" id="PS51257">
    <property type="entry name" value="PROKAR_LIPOPROTEIN"/>
    <property type="match status" value="1"/>
</dbReference>
<name>A0ABX1QQR7_9FLAO</name>
<reference evidence="2 3" key="1">
    <citation type="submission" date="2020-02" db="EMBL/GenBank/DDBJ databases">
        <title>Flavobacterium sp. genome.</title>
        <authorList>
            <person name="Jung H.S."/>
            <person name="Baek J.H."/>
            <person name="Jeon C.O."/>
        </authorList>
    </citation>
    <scope>NUCLEOTIDE SEQUENCE [LARGE SCALE GENOMIC DNA]</scope>
    <source>
        <strain evidence="2 3">SE-s27</strain>
    </source>
</reference>
<dbReference type="Proteomes" id="UP000767947">
    <property type="component" value="Unassembled WGS sequence"/>
</dbReference>
<keyword evidence="1" id="KW-0732">Signal</keyword>
<organism evidence="2 3">
    <name type="scientific">Flavobacterium solisilvae</name>
    <dbReference type="NCBI Taxonomy" id="1852019"/>
    <lineage>
        <taxon>Bacteria</taxon>
        <taxon>Pseudomonadati</taxon>
        <taxon>Bacteroidota</taxon>
        <taxon>Flavobacteriia</taxon>
        <taxon>Flavobacteriales</taxon>
        <taxon>Flavobacteriaceae</taxon>
        <taxon>Flavobacterium</taxon>
    </lineage>
</organism>
<comment type="caution">
    <text evidence="2">The sequence shown here is derived from an EMBL/GenBank/DDBJ whole genome shotgun (WGS) entry which is preliminary data.</text>
</comment>
<evidence type="ECO:0000256" key="1">
    <source>
        <dbReference type="SAM" id="SignalP"/>
    </source>
</evidence>
<keyword evidence="3" id="KW-1185">Reference proteome</keyword>
<gene>
    <name evidence="2" type="ORF">G6042_04380</name>
</gene>
<evidence type="ECO:0000313" key="2">
    <source>
        <dbReference type="EMBL" id="NMH24502.1"/>
    </source>
</evidence>
<sequence>MKVFYKVLSLVIVLISFGCQNDNESNFTQDQLSREWKFVKVTGGLLGVNQEIEPGMITWSFNSITNTVTIVNTTTDQMLYDFFETGVYNYQILESSSDFGCDEVLKIDNIELGCLSIVDDKLVIDQTYADGFRLELID</sequence>
<accession>A0ABX1QQR7</accession>
<dbReference type="RefSeq" id="WP_169523099.1">
    <property type="nucleotide sequence ID" value="NZ_JAAMPT010000201.1"/>
</dbReference>